<dbReference type="AlphaFoldDB" id="A0A975GGV9"/>
<sequence length="50" mass="5829">MLIINPFLCSSFNPCFHGSTTVSRIFKKMTGYKPGFQSLFSWKYNCEENK</sequence>
<dbReference type="EMBL" id="CP061799">
    <property type="protein sequence ID" value="QTA80741.1"/>
    <property type="molecule type" value="Genomic_DNA"/>
</dbReference>
<evidence type="ECO:0000313" key="2">
    <source>
        <dbReference type="Proteomes" id="UP000663720"/>
    </source>
</evidence>
<proteinExistence type="predicted"/>
<name>A0A975GGV9_9BACT</name>
<dbReference type="KEGG" id="dli:dnl_30540"/>
<reference evidence="1" key="1">
    <citation type="journal article" date="2021" name="Microb. Physiol.">
        <title>Proteogenomic Insights into the Physiology of Marine, Sulfate-Reducing, Filamentous Desulfonema limicola and Desulfonema magnum.</title>
        <authorList>
            <person name="Schnaars V."/>
            <person name="Wohlbrand L."/>
            <person name="Scheve S."/>
            <person name="Hinrichs C."/>
            <person name="Reinhardt R."/>
            <person name="Rabus R."/>
        </authorList>
    </citation>
    <scope>NUCLEOTIDE SEQUENCE</scope>
    <source>
        <strain evidence="1">5ac10</strain>
    </source>
</reference>
<gene>
    <name evidence="1" type="ORF">dnl_30540</name>
</gene>
<organism evidence="1 2">
    <name type="scientific">Desulfonema limicola</name>
    <dbReference type="NCBI Taxonomy" id="45656"/>
    <lineage>
        <taxon>Bacteria</taxon>
        <taxon>Pseudomonadati</taxon>
        <taxon>Thermodesulfobacteriota</taxon>
        <taxon>Desulfobacteria</taxon>
        <taxon>Desulfobacterales</taxon>
        <taxon>Desulfococcaceae</taxon>
        <taxon>Desulfonema</taxon>
    </lineage>
</organism>
<evidence type="ECO:0000313" key="1">
    <source>
        <dbReference type="EMBL" id="QTA80741.1"/>
    </source>
</evidence>
<protein>
    <submittedName>
        <fullName evidence="1">Uncharacterized protein</fullName>
    </submittedName>
</protein>
<keyword evidence="2" id="KW-1185">Reference proteome</keyword>
<accession>A0A975GGV9</accession>
<dbReference type="Proteomes" id="UP000663720">
    <property type="component" value="Chromosome"/>
</dbReference>